<evidence type="ECO:0000313" key="1">
    <source>
        <dbReference type="EMBL" id="KRY44341.1"/>
    </source>
</evidence>
<organism evidence="1 2">
    <name type="scientific">Trichinella britovi</name>
    <name type="common">Parasitic roundworm</name>
    <dbReference type="NCBI Taxonomy" id="45882"/>
    <lineage>
        <taxon>Eukaryota</taxon>
        <taxon>Metazoa</taxon>
        <taxon>Ecdysozoa</taxon>
        <taxon>Nematoda</taxon>
        <taxon>Enoplea</taxon>
        <taxon>Dorylaimia</taxon>
        <taxon>Trichinellida</taxon>
        <taxon>Trichinellidae</taxon>
        <taxon>Trichinella</taxon>
    </lineage>
</organism>
<keyword evidence="2" id="KW-1185">Reference proteome</keyword>
<protein>
    <submittedName>
        <fullName evidence="1">Uncharacterized protein</fullName>
    </submittedName>
</protein>
<proteinExistence type="predicted"/>
<accession>A0A0V1C510</accession>
<evidence type="ECO:0000313" key="2">
    <source>
        <dbReference type="Proteomes" id="UP000054653"/>
    </source>
</evidence>
<gene>
    <name evidence="1" type="ORF">T03_12250</name>
</gene>
<sequence length="146" mass="17020">MDLAARSLHISYFQLRVSCVFLSGSRFFALRFSRALSNPKLFHGEIPYLANISGHLTVPFKSSTLHRNSLQRRMSQRMRGRFSISLQRDDCPAHTAAFLSICVIRLTQMTLHVSFHYRNQLTFPSCLCRRTWIYIVLMFACEFTHN</sequence>
<dbReference type="AlphaFoldDB" id="A0A0V1C510"/>
<name>A0A0V1C510_TRIBR</name>
<dbReference type="Proteomes" id="UP000054653">
    <property type="component" value="Unassembled WGS sequence"/>
</dbReference>
<reference evidence="1 2" key="1">
    <citation type="submission" date="2015-01" db="EMBL/GenBank/DDBJ databases">
        <title>Evolution of Trichinella species and genotypes.</title>
        <authorList>
            <person name="Korhonen P.K."/>
            <person name="Edoardo P."/>
            <person name="Giuseppe L.R."/>
            <person name="Gasser R.B."/>
        </authorList>
    </citation>
    <scope>NUCLEOTIDE SEQUENCE [LARGE SCALE GENOMIC DNA]</scope>
    <source>
        <strain evidence="1">ISS120</strain>
    </source>
</reference>
<comment type="caution">
    <text evidence="1">The sequence shown here is derived from an EMBL/GenBank/DDBJ whole genome shotgun (WGS) entry which is preliminary data.</text>
</comment>
<dbReference type="EMBL" id="JYDI01000624">
    <property type="protein sequence ID" value="KRY44341.1"/>
    <property type="molecule type" value="Genomic_DNA"/>
</dbReference>